<dbReference type="InterPro" id="IPR036291">
    <property type="entry name" value="NAD(P)-bd_dom_sf"/>
</dbReference>
<reference evidence="3" key="1">
    <citation type="submission" date="2016-03" db="EMBL/GenBank/DDBJ databases">
        <title>Mechanisms controlling the formation of the plant cell surface in tip-growing cells are functionally conserved among land plants.</title>
        <authorList>
            <person name="Honkanen S."/>
            <person name="Jones V.A."/>
            <person name="Morieri G."/>
            <person name="Champion C."/>
            <person name="Hetherington A.J."/>
            <person name="Kelly S."/>
            <person name="Saint-Marcoux D."/>
            <person name="Proust H."/>
            <person name="Prescott H."/>
            <person name="Dolan L."/>
        </authorList>
    </citation>
    <scope>NUCLEOTIDE SEQUENCE [LARGE SCALE GENOMIC DNA]</scope>
    <source>
        <tissue evidence="3">Whole gametophyte</tissue>
    </source>
</reference>
<dbReference type="Pfam" id="PF01370">
    <property type="entry name" value="Epimerase"/>
    <property type="match status" value="2"/>
</dbReference>
<dbReference type="Proteomes" id="UP000077202">
    <property type="component" value="Unassembled WGS sequence"/>
</dbReference>
<protein>
    <recommendedName>
        <fullName evidence="2">NAD-dependent epimerase/dehydratase domain-containing protein</fullName>
    </recommendedName>
</protein>
<organism evidence="3 4">
    <name type="scientific">Marchantia polymorpha subsp. ruderalis</name>
    <dbReference type="NCBI Taxonomy" id="1480154"/>
    <lineage>
        <taxon>Eukaryota</taxon>
        <taxon>Viridiplantae</taxon>
        <taxon>Streptophyta</taxon>
        <taxon>Embryophyta</taxon>
        <taxon>Marchantiophyta</taxon>
        <taxon>Marchantiopsida</taxon>
        <taxon>Marchantiidae</taxon>
        <taxon>Marchantiales</taxon>
        <taxon>Marchantiaceae</taxon>
        <taxon>Marchantia</taxon>
    </lineage>
</organism>
<name>A0A176VD60_MARPO</name>
<proteinExistence type="predicted"/>
<feature type="domain" description="NAD-dependent epimerase/dehydratase" evidence="2">
    <location>
        <begin position="107"/>
        <end position="303"/>
    </location>
</feature>
<gene>
    <name evidence="3" type="ORF">AXG93_4846s1220</name>
</gene>
<sequence>MAGKTVVVTGANGFIASWLVKLLLERGYTVRGTVRSPGWLASLDFAARDLRIWIRLSAVFESILQLQIAISTHGREWRRVSDAVTLCFPLAENVEKVGHLLELPGAKERLSLHKAELLQEGAFDEVVEGADGVFHTASPFFLTGITDPEVQLVGPALQGTLNVLRSVSRCKSAKRVVLTSSTASVMHNGRELKSSTVLDESWFSDPQFCRDNKIWYPLSKILAELAAWDYVKEHAEDFDLVVVNPCMVLGPMLQKTLNTSSEIVLDMLNGKMKGYPDLAQSWVDVRDVALAHVLAFETPSAEGRYILVGKVVHYSEVSTILQKLQPGHPVPNECVTGEAPKAVVYSVNTRKAQELGVTFTDFQDSLKESIASLVELKLVEPGEGPSAKCFRGKAFGGSRPWRKGLRRKGAFGARTSAERAFRGKAFRARPSAVAGLQGKAFGGRDDFGGARNRIFSGGSRSGHECRMYKCGSGGGVKSSVGSRTARHEVAHGKQAVTHHYGNDIQAACGHLGPWTLEKDYSAWEQRSGVPVCVDASGIGRRDRVWM</sequence>
<evidence type="ECO:0000313" key="4">
    <source>
        <dbReference type="Proteomes" id="UP000077202"/>
    </source>
</evidence>
<dbReference type="SUPFAM" id="SSF51735">
    <property type="entry name" value="NAD(P)-binding Rossmann-fold domains"/>
    <property type="match status" value="1"/>
</dbReference>
<dbReference type="CDD" id="cd08958">
    <property type="entry name" value="FR_SDR_e"/>
    <property type="match status" value="1"/>
</dbReference>
<dbReference type="FunFam" id="3.40.50.720:FF:000085">
    <property type="entry name" value="Dihydroflavonol reductase"/>
    <property type="match status" value="1"/>
</dbReference>
<dbReference type="GO" id="GO:0016616">
    <property type="term" value="F:oxidoreductase activity, acting on the CH-OH group of donors, NAD or NADP as acceptor"/>
    <property type="evidence" value="ECO:0007669"/>
    <property type="project" value="TreeGrafter"/>
</dbReference>
<accession>A0A176VD60</accession>
<dbReference type="PANTHER" id="PTHR10366:SF852">
    <property type="entry name" value="CINNAMOYL-COA REDUCTASE CAD2"/>
    <property type="match status" value="1"/>
</dbReference>
<evidence type="ECO:0000256" key="1">
    <source>
        <dbReference type="ARBA" id="ARBA00023002"/>
    </source>
</evidence>
<dbReference type="InterPro" id="IPR001509">
    <property type="entry name" value="Epimerase_deHydtase"/>
</dbReference>
<evidence type="ECO:0000259" key="2">
    <source>
        <dbReference type="Pfam" id="PF01370"/>
    </source>
</evidence>
<comment type="caution">
    <text evidence="3">The sequence shown here is derived from an EMBL/GenBank/DDBJ whole genome shotgun (WGS) entry which is preliminary data.</text>
</comment>
<dbReference type="InterPro" id="IPR050425">
    <property type="entry name" value="NAD(P)_dehydrat-like"/>
</dbReference>
<feature type="domain" description="NAD-dependent epimerase/dehydratase" evidence="2">
    <location>
        <begin position="6"/>
        <end position="56"/>
    </location>
</feature>
<keyword evidence="4" id="KW-1185">Reference proteome</keyword>
<dbReference type="PANTHER" id="PTHR10366">
    <property type="entry name" value="NAD DEPENDENT EPIMERASE/DEHYDRATASE"/>
    <property type="match status" value="1"/>
</dbReference>
<dbReference type="AlphaFoldDB" id="A0A176VD60"/>
<dbReference type="Gene3D" id="3.40.50.720">
    <property type="entry name" value="NAD(P)-binding Rossmann-like Domain"/>
    <property type="match status" value="2"/>
</dbReference>
<keyword evidence="1" id="KW-0560">Oxidoreductase</keyword>
<evidence type="ECO:0000313" key="3">
    <source>
        <dbReference type="EMBL" id="OAE18730.1"/>
    </source>
</evidence>
<dbReference type="EMBL" id="LVLJ01004022">
    <property type="protein sequence ID" value="OAE18730.1"/>
    <property type="molecule type" value="Genomic_DNA"/>
</dbReference>